<feature type="chain" id="PRO_5034597470" evidence="2">
    <location>
        <begin position="19"/>
        <end position="77"/>
    </location>
</feature>
<keyword evidence="2" id="KW-0732">Signal</keyword>
<evidence type="ECO:0000256" key="1">
    <source>
        <dbReference type="SAM" id="Phobius"/>
    </source>
</evidence>
<dbReference type="Proteomes" id="UP000694522">
    <property type="component" value="Unplaced"/>
</dbReference>
<sequence>NICNILFFFLSLIKVLDASTLSFSTRVRWFAICFVAGFICSFLVSKRMEKHVQFALVSGFAIIQMTAAALPFAMESF</sequence>
<keyword evidence="1" id="KW-0472">Membrane</keyword>
<feature type="transmembrane region" description="Helical" evidence="1">
    <location>
        <begin position="52"/>
        <end position="74"/>
    </location>
</feature>
<reference evidence="3" key="1">
    <citation type="submission" date="2025-08" db="UniProtKB">
        <authorList>
            <consortium name="Ensembl"/>
        </authorList>
    </citation>
    <scope>IDENTIFICATION</scope>
</reference>
<keyword evidence="1" id="KW-0812">Transmembrane</keyword>
<proteinExistence type="predicted"/>
<dbReference type="Ensembl" id="ENSACOT00000025267.1">
    <property type="protein sequence ID" value="ENSACOP00000024430.1"/>
    <property type="gene ID" value="ENSACOG00000016420.1"/>
</dbReference>
<name>A0A8B9GP44_9PSIT</name>
<keyword evidence="1" id="KW-1133">Transmembrane helix</keyword>
<reference evidence="3" key="2">
    <citation type="submission" date="2025-09" db="UniProtKB">
        <authorList>
            <consortium name="Ensembl"/>
        </authorList>
    </citation>
    <scope>IDENTIFICATION</scope>
</reference>
<feature type="signal peptide" evidence="2">
    <location>
        <begin position="1"/>
        <end position="18"/>
    </location>
</feature>
<organism evidence="3 4">
    <name type="scientific">Amazona collaria</name>
    <name type="common">yellow-billed parrot</name>
    <dbReference type="NCBI Taxonomy" id="241587"/>
    <lineage>
        <taxon>Eukaryota</taxon>
        <taxon>Metazoa</taxon>
        <taxon>Chordata</taxon>
        <taxon>Craniata</taxon>
        <taxon>Vertebrata</taxon>
        <taxon>Euteleostomi</taxon>
        <taxon>Archelosauria</taxon>
        <taxon>Archosauria</taxon>
        <taxon>Dinosauria</taxon>
        <taxon>Saurischia</taxon>
        <taxon>Theropoda</taxon>
        <taxon>Coelurosauria</taxon>
        <taxon>Aves</taxon>
        <taxon>Neognathae</taxon>
        <taxon>Neoaves</taxon>
        <taxon>Telluraves</taxon>
        <taxon>Australaves</taxon>
        <taxon>Psittaciformes</taxon>
        <taxon>Psittacidae</taxon>
        <taxon>Amazona</taxon>
    </lineage>
</organism>
<evidence type="ECO:0000313" key="3">
    <source>
        <dbReference type="Ensembl" id="ENSACOP00000024430.1"/>
    </source>
</evidence>
<evidence type="ECO:0000313" key="4">
    <source>
        <dbReference type="Proteomes" id="UP000694522"/>
    </source>
</evidence>
<feature type="transmembrane region" description="Helical" evidence="1">
    <location>
        <begin position="28"/>
        <end position="45"/>
    </location>
</feature>
<dbReference type="AlphaFoldDB" id="A0A8B9GP44"/>
<protein>
    <submittedName>
        <fullName evidence="3">Uncharacterized protein</fullName>
    </submittedName>
</protein>
<evidence type="ECO:0000256" key="2">
    <source>
        <dbReference type="SAM" id="SignalP"/>
    </source>
</evidence>
<keyword evidence="4" id="KW-1185">Reference proteome</keyword>
<accession>A0A8B9GP44</accession>